<feature type="domain" description="MYND-type" evidence="9">
    <location>
        <begin position="83"/>
        <end position="120"/>
    </location>
</feature>
<feature type="domain" description="USP" evidence="8">
    <location>
        <begin position="454"/>
        <end position="553"/>
    </location>
</feature>
<dbReference type="InterPro" id="IPR028889">
    <property type="entry name" value="USP"/>
</dbReference>
<evidence type="ECO:0000256" key="4">
    <source>
        <dbReference type="ARBA" id="ARBA00022833"/>
    </source>
</evidence>
<dbReference type="FunFam" id="3.90.70.10:FF:000119">
    <property type="entry name" value="Ubiquitin specific peptidase 36"/>
    <property type="match status" value="1"/>
</dbReference>
<feature type="compositionally biased region" description="Basic and acidic residues" evidence="6">
    <location>
        <begin position="175"/>
        <end position="192"/>
    </location>
</feature>
<dbReference type="SUPFAM" id="SSF144232">
    <property type="entry name" value="HIT/MYND zinc finger-like"/>
    <property type="match status" value="1"/>
</dbReference>
<feature type="compositionally biased region" description="Low complexity" evidence="6">
    <location>
        <begin position="193"/>
        <end position="202"/>
    </location>
</feature>
<dbReference type="EMBL" id="ASHM01009213">
    <property type="protein sequence ID" value="PNY17257.1"/>
    <property type="molecule type" value="Genomic_DNA"/>
</dbReference>
<keyword evidence="3 5" id="KW-0863">Zinc-finger</keyword>
<accession>A0A2K3PPQ9</accession>
<dbReference type="InterPro" id="IPR050164">
    <property type="entry name" value="Peptidase_C19"/>
</dbReference>
<dbReference type="GO" id="GO:0005634">
    <property type="term" value="C:nucleus"/>
    <property type="evidence" value="ECO:0007669"/>
    <property type="project" value="TreeGrafter"/>
</dbReference>
<dbReference type="Pfam" id="PF00443">
    <property type="entry name" value="UCH"/>
    <property type="match status" value="1"/>
</dbReference>
<dbReference type="PROSITE" id="PS00972">
    <property type="entry name" value="USP_1"/>
    <property type="match status" value="1"/>
</dbReference>
<dbReference type="Gene3D" id="3.90.70.10">
    <property type="entry name" value="Cysteine proteinases"/>
    <property type="match status" value="1"/>
</dbReference>
<evidence type="ECO:0000256" key="1">
    <source>
        <dbReference type="ARBA" id="ARBA00009085"/>
    </source>
</evidence>
<protein>
    <submittedName>
        <fullName evidence="10">Ubiquitin carboxyl-terminal hydrolase 15-like protein</fullName>
    </submittedName>
</protein>
<evidence type="ECO:0000313" key="11">
    <source>
        <dbReference type="Proteomes" id="UP000236291"/>
    </source>
</evidence>
<dbReference type="GO" id="GO:0016579">
    <property type="term" value="P:protein deubiquitination"/>
    <property type="evidence" value="ECO:0007669"/>
    <property type="project" value="InterPro"/>
</dbReference>
<dbReference type="STRING" id="57577.A0A2K3PPQ9"/>
<dbReference type="PROSITE" id="PS50865">
    <property type="entry name" value="ZF_MYND_2"/>
    <property type="match status" value="1"/>
</dbReference>
<name>A0A2K3PPQ9_TRIPR</name>
<reference evidence="10 11" key="2">
    <citation type="journal article" date="2017" name="Front. Plant Sci.">
        <title>Gene Classification and Mining of Molecular Markers Useful in Red Clover (Trifolium pratense) Breeding.</title>
        <authorList>
            <person name="Istvanek J."/>
            <person name="Dluhosova J."/>
            <person name="Dluhos P."/>
            <person name="Patkova L."/>
            <person name="Nedelnik J."/>
            <person name="Repkova J."/>
        </authorList>
    </citation>
    <scope>NUCLEOTIDE SEQUENCE [LARGE SCALE GENOMIC DNA]</scope>
    <source>
        <strain evidence="11">cv. Tatra</strain>
        <tissue evidence="10">Young leaves</tissue>
    </source>
</reference>
<evidence type="ECO:0000256" key="5">
    <source>
        <dbReference type="PROSITE-ProRule" id="PRU00134"/>
    </source>
</evidence>
<feature type="transmembrane region" description="Helical" evidence="7">
    <location>
        <begin position="12"/>
        <end position="30"/>
    </location>
</feature>
<dbReference type="FunFam" id="6.10.140.2220:FF:000006">
    <property type="entry name" value="Ubiquitin carboxyl-terminal hydrolase 15"/>
    <property type="match status" value="1"/>
</dbReference>
<evidence type="ECO:0000256" key="7">
    <source>
        <dbReference type="SAM" id="Phobius"/>
    </source>
</evidence>
<proteinExistence type="inferred from homology"/>
<dbReference type="AlphaFoldDB" id="A0A2K3PPQ9"/>
<sequence>MLEPRESDIPVLFLVLVVLPLVAYILLGKWSENVKKRNQITLLAQLAAEEAFKAEEKMCVANLIPPQPQVYFSPSKNELHHECARCSAPAKTRCSRCKFVRYCSGNCQIIHWRLIHKQECQPLETHNSSSFPMAISTLTVPEPLDNLVNPPTITTAASATADFSLFNGSSQPSTLERRPSHKSNRETRRRDSGSIYESSIESSDFKATNSEESFMRQKSRNSSDDSVLEEETSNSNVNSNGFGVYIYEQDGSRNTMHDEDDNYQSQYENAFASRNNFENACASVLSAANNDEGVDDFETNIITKGGNVVNGINHHSDEMAQHKCSPELTIKGSAKAKKQSHPSSKVKCSKSPKSTSKTSIDFCVPETEKKAKKIPDEPKVAGNRGTIPLHGINGVSSTGLMKMMGLRKSTKHTALASSEGNGVRCKKAKNIKMLFPYDEFVKIFQSEVFGVWPRGLVNCGNSCYANAVLQCLTSTKPLVVYLLYGSHSKSCCSKDWCLMCELEQHMMVLRENGAPLSPSRILWHMRSINCHMGDGSQEDAHEFLRLWLGRPIS</sequence>
<dbReference type="InterPro" id="IPR002893">
    <property type="entry name" value="Znf_MYND"/>
</dbReference>
<evidence type="ECO:0000259" key="9">
    <source>
        <dbReference type="PROSITE" id="PS50865"/>
    </source>
</evidence>
<organism evidence="10 11">
    <name type="scientific">Trifolium pratense</name>
    <name type="common">Red clover</name>
    <dbReference type="NCBI Taxonomy" id="57577"/>
    <lineage>
        <taxon>Eukaryota</taxon>
        <taxon>Viridiplantae</taxon>
        <taxon>Streptophyta</taxon>
        <taxon>Embryophyta</taxon>
        <taxon>Tracheophyta</taxon>
        <taxon>Spermatophyta</taxon>
        <taxon>Magnoliopsida</taxon>
        <taxon>eudicotyledons</taxon>
        <taxon>Gunneridae</taxon>
        <taxon>Pentapetalae</taxon>
        <taxon>rosids</taxon>
        <taxon>fabids</taxon>
        <taxon>Fabales</taxon>
        <taxon>Fabaceae</taxon>
        <taxon>Papilionoideae</taxon>
        <taxon>50 kb inversion clade</taxon>
        <taxon>NPAAA clade</taxon>
        <taxon>Hologalegina</taxon>
        <taxon>IRL clade</taxon>
        <taxon>Trifolieae</taxon>
        <taxon>Trifolium</taxon>
    </lineage>
</organism>
<keyword evidence="7" id="KW-0812">Transmembrane</keyword>
<evidence type="ECO:0000256" key="2">
    <source>
        <dbReference type="ARBA" id="ARBA00022723"/>
    </source>
</evidence>
<dbReference type="GO" id="GO:0004843">
    <property type="term" value="F:cysteine-type deubiquitinase activity"/>
    <property type="evidence" value="ECO:0007669"/>
    <property type="project" value="InterPro"/>
</dbReference>
<dbReference type="Pfam" id="PF01753">
    <property type="entry name" value="zf-MYND"/>
    <property type="match status" value="1"/>
</dbReference>
<dbReference type="PANTHER" id="PTHR24006">
    <property type="entry name" value="UBIQUITIN CARBOXYL-TERMINAL HYDROLASE"/>
    <property type="match status" value="1"/>
</dbReference>
<dbReference type="InterPro" id="IPR018200">
    <property type="entry name" value="USP_CS"/>
</dbReference>
<dbReference type="PANTHER" id="PTHR24006:SF685">
    <property type="entry name" value="UBIQUITIN CARBOXYL-TERMINAL HYDROLASE 15"/>
    <property type="match status" value="1"/>
</dbReference>
<dbReference type="GO" id="GO:0005829">
    <property type="term" value="C:cytosol"/>
    <property type="evidence" value="ECO:0007669"/>
    <property type="project" value="TreeGrafter"/>
</dbReference>
<gene>
    <name evidence="10" type="ORF">L195_g013996</name>
</gene>
<evidence type="ECO:0000256" key="3">
    <source>
        <dbReference type="ARBA" id="ARBA00022771"/>
    </source>
</evidence>
<dbReference type="SUPFAM" id="SSF54001">
    <property type="entry name" value="Cysteine proteinases"/>
    <property type="match status" value="1"/>
</dbReference>
<keyword evidence="7" id="KW-1133">Transmembrane helix</keyword>
<comment type="caution">
    <text evidence="10">The sequence shown here is derived from an EMBL/GenBank/DDBJ whole genome shotgun (WGS) entry which is preliminary data.</text>
</comment>
<evidence type="ECO:0000259" key="8">
    <source>
        <dbReference type="PROSITE" id="PS50235"/>
    </source>
</evidence>
<evidence type="ECO:0000313" key="10">
    <source>
        <dbReference type="EMBL" id="PNY17257.1"/>
    </source>
</evidence>
<comment type="similarity">
    <text evidence="1">Belongs to the peptidase C19 family.</text>
</comment>
<dbReference type="InterPro" id="IPR001394">
    <property type="entry name" value="Peptidase_C19_UCH"/>
</dbReference>
<keyword evidence="10" id="KW-0378">Hydrolase</keyword>
<dbReference type="GO" id="GO:0008270">
    <property type="term" value="F:zinc ion binding"/>
    <property type="evidence" value="ECO:0007669"/>
    <property type="project" value="UniProtKB-KW"/>
</dbReference>
<feature type="region of interest" description="Disordered" evidence="6">
    <location>
        <begin position="165"/>
        <end position="242"/>
    </location>
</feature>
<keyword evidence="2" id="KW-0479">Metal-binding</keyword>
<dbReference type="PROSITE" id="PS50235">
    <property type="entry name" value="USP_3"/>
    <property type="match status" value="1"/>
</dbReference>
<keyword evidence="7" id="KW-0472">Membrane</keyword>
<evidence type="ECO:0000256" key="6">
    <source>
        <dbReference type="SAM" id="MobiDB-lite"/>
    </source>
</evidence>
<dbReference type="InterPro" id="IPR038765">
    <property type="entry name" value="Papain-like_cys_pep_sf"/>
</dbReference>
<feature type="compositionally biased region" description="Low complexity" evidence="6">
    <location>
        <begin position="341"/>
        <end position="358"/>
    </location>
</feature>
<keyword evidence="4" id="KW-0862">Zinc</keyword>
<feature type="region of interest" description="Disordered" evidence="6">
    <location>
        <begin position="332"/>
        <end position="358"/>
    </location>
</feature>
<dbReference type="Gene3D" id="6.10.140.2220">
    <property type="match status" value="1"/>
</dbReference>
<dbReference type="Proteomes" id="UP000236291">
    <property type="component" value="Unassembled WGS sequence"/>
</dbReference>
<dbReference type="ExpressionAtlas" id="A0A2K3PPQ9">
    <property type="expression patterns" value="baseline"/>
</dbReference>
<reference evidence="10 11" key="1">
    <citation type="journal article" date="2014" name="Am. J. Bot.">
        <title>Genome assembly and annotation for red clover (Trifolium pratense; Fabaceae).</title>
        <authorList>
            <person name="Istvanek J."/>
            <person name="Jaros M."/>
            <person name="Krenek A."/>
            <person name="Repkova J."/>
        </authorList>
    </citation>
    <scope>NUCLEOTIDE SEQUENCE [LARGE SCALE GENOMIC DNA]</scope>
    <source>
        <strain evidence="11">cv. Tatra</strain>
        <tissue evidence="10">Young leaves</tissue>
    </source>
</reference>